<name>A0A9W7GD25_9STRA</name>
<evidence type="ECO:0000313" key="4">
    <source>
        <dbReference type="EMBL" id="GMI40953.1"/>
    </source>
</evidence>
<dbReference type="Gene3D" id="1.25.40.20">
    <property type="entry name" value="Ankyrin repeat-containing domain"/>
    <property type="match status" value="2"/>
</dbReference>
<dbReference type="PROSITE" id="PS50005">
    <property type="entry name" value="TPR"/>
    <property type="match status" value="1"/>
</dbReference>
<dbReference type="PANTHER" id="PTHR46224:SF6">
    <property type="entry name" value="ANKYRIN REPEAT FAMILY PROTEIN"/>
    <property type="match status" value="1"/>
</dbReference>
<dbReference type="InterPro" id="IPR036770">
    <property type="entry name" value="Ankyrin_rpt-contain_sf"/>
</dbReference>
<dbReference type="SMART" id="SM00248">
    <property type="entry name" value="ANK"/>
    <property type="match status" value="6"/>
</dbReference>
<sequence>MSGLKTGEQKQAAMSRDRSALKSLFESASNNNVPGCMKAIHPYVNLETSTFEALTQFKDGRERTVLHFAAQNWAKDVVVWIKELIEQEKVKKEDKDRFVNGKDEKGITPLMCLCMNLPPPSVPATSLPFLLTTLLSLSASIPLPCNSGATSLHYASGSGLLQAVQLLLTSPSSKSTLHSLSEAGTPLHWASGSPHPDAPGIVKLLLEADPDTANAKDRNGLPPLITAAAGGLDGVASELVGGGADVGVLLGGGISVAHIAADNGMVGTLKAMAKIETGRKAMMVVNDDGETPAELAAGQEYRECVRVILEATGEGEGWEVKYGELKAKSDGRVRSKPEEAEGGKKKKGGDEGEEEEVVWEEEVKAVEEWRKAVESKGEVTDSDKEEARAAKEMGNKEFGAGKYSEAAVHYTRAISLDPTDPTYYSNRCACYLKQKSPLLALPDAAVVRAARPEWNKGHHRLATARMALGRYQAAAEAAWEGLKEEAGNQDLKDIMQKAVKKGREENKKMGK</sequence>
<dbReference type="AlphaFoldDB" id="A0A9W7GD25"/>
<dbReference type="Pfam" id="PF13414">
    <property type="entry name" value="TPR_11"/>
    <property type="match status" value="1"/>
</dbReference>
<feature type="compositionally biased region" description="Basic and acidic residues" evidence="3">
    <location>
        <begin position="329"/>
        <end position="343"/>
    </location>
</feature>
<keyword evidence="2" id="KW-0802">TPR repeat</keyword>
<dbReference type="Pfam" id="PF12796">
    <property type="entry name" value="Ank_2"/>
    <property type="match status" value="1"/>
</dbReference>
<keyword evidence="5" id="KW-1185">Reference proteome</keyword>
<dbReference type="OrthoDB" id="20872at2759"/>
<keyword evidence="1" id="KW-0040">ANK repeat</keyword>
<reference evidence="5" key="1">
    <citation type="journal article" date="2023" name="Commun. Biol.">
        <title>Genome analysis of Parmales, the sister group of diatoms, reveals the evolutionary specialization of diatoms from phago-mixotrophs to photoautotrophs.</title>
        <authorList>
            <person name="Ban H."/>
            <person name="Sato S."/>
            <person name="Yoshikawa S."/>
            <person name="Yamada K."/>
            <person name="Nakamura Y."/>
            <person name="Ichinomiya M."/>
            <person name="Sato N."/>
            <person name="Blanc-Mathieu R."/>
            <person name="Endo H."/>
            <person name="Kuwata A."/>
            <person name="Ogata H."/>
        </authorList>
    </citation>
    <scope>NUCLEOTIDE SEQUENCE [LARGE SCALE GENOMIC DNA]</scope>
</reference>
<organism evidence="4 5">
    <name type="scientific">Triparma columacea</name>
    <dbReference type="NCBI Taxonomy" id="722753"/>
    <lineage>
        <taxon>Eukaryota</taxon>
        <taxon>Sar</taxon>
        <taxon>Stramenopiles</taxon>
        <taxon>Ochrophyta</taxon>
        <taxon>Bolidophyceae</taxon>
        <taxon>Parmales</taxon>
        <taxon>Triparmaceae</taxon>
        <taxon>Triparma</taxon>
    </lineage>
</organism>
<protein>
    <recommendedName>
        <fullName evidence="6">Ankyrin</fullName>
    </recommendedName>
</protein>
<dbReference type="PANTHER" id="PTHR46224">
    <property type="entry name" value="ANKYRIN REPEAT FAMILY PROTEIN"/>
    <property type="match status" value="1"/>
</dbReference>
<feature type="repeat" description="TPR" evidence="2">
    <location>
        <begin position="387"/>
        <end position="420"/>
    </location>
</feature>
<dbReference type="InterPro" id="IPR002110">
    <property type="entry name" value="Ankyrin_rpt"/>
</dbReference>
<accession>A0A9W7GD25</accession>
<dbReference type="Proteomes" id="UP001165065">
    <property type="component" value="Unassembled WGS sequence"/>
</dbReference>
<evidence type="ECO:0008006" key="6">
    <source>
        <dbReference type="Google" id="ProtNLM"/>
    </source>
</evidence>
<evidence type="ECO:0000313" key="5">
    <source>
        <dbReference type="Proteomes" id="UP001165065"/>
    </source>
</evidence>
<evidence type="ECO:0000256" key="3">
    <source>
        <dbReference type="SAM" id="MobiDB-lite"/>
    </source>
</evidence>
<comment type="caution">
    <text evidence="4">The sequence shown here is derived from an EMBL/GenBank/DDBJ whole genome shotgun (WGS) entry which is preliminary data.</text>
</comment>
<dbReference type="Gene3D" id="1.25.40.10">
    <property type="entry name" value="Tetratricopeptide repeat domain"/>
    <property type="match status" value="1"/>
</dbReference>
<dbReference type="EMBL" id="BRYA01000140">
    <property type="protein sequence ID" value="GMI40953.1"/>
    <property type="molecule type" value="Genomic_DNA"/>
</dbReference>
<feature type="region of interest" description="Disordered" evidence="3">
    <location>
        <begin position="329"/>
        <end position="356"/>
    </location>
</feature>
<dbReference type="SMART" id="SM00028">
    <property type="entry name" value="TPR"/>
    <property type="match status" value="2"/>
</dbReference>
<evidence type="ECO:0000256" key="1">
    <source>
        <dbReference type="PROSITE-ProRule" id="PRU00023"/>
    </source>
</evidence>
<dbReference type="SUPFAM" id="SSF48452">
    <property type="entry name" value="TPR-like"/>
    <property type="match status" value="1"/>
</dbReference>
<dbReference type="InterPro" id="IPR051616">
    <property type="entry name" value="Cul2-RING_E3_ligase_SR"/>
</dbReference>
<gene>
    <name evidence="4" type="ORF">TrCOL_g10153</name>
</gene>
<proteinExistence type="predicted"/>
<dbReference type="InterPro" id="IPR019734">
    <property type="entry name" value="TPR_rpt"/>
</dbReference>
<dbReference type="InterPro" id="IPR011990">
    <property type="entry name" value="TPR-like_helical_dom_sf"/>
</dbReference>
<evidence type="ECO:0000256" key="2">
    <source>
        <dbReference type="PROSITE-ProRule" id="PRU00339"/>
    </source>
</evidence>
<dbReference type="PROSITE" id="PS50088">
    <property type="entry name" value="ANK_REPEAT"/>
    <property type="match status" value="1"/>
</dbReference>
<feature type="repeat" description="ANK" evidence="1">
    <location>
        <begin position="182"/>
        <end position="217"/>
    </location>
</feature>
<dbReference type="SUPFAM" id="SSF48403">
    <property type="entry name" value="Ankyrin repeat"/>
    <property type="match status" value="1"/>
</dbReference>